<evidence type="ECO:0000313" key="2">
    <source>
        <dbReference type="Proteomes" id="UP000065151"/>
    </source>
</evidence>
<gene>
    <name evidence="1" type="ORF">AU252_18275</name>
</gene>
<dbReference type="AlphaFoldDB" id="A0A0U3Q809"/>
<name>A0A0U3Q809_9MICC</name>
<dbReference type="STRING" id="121292.AU252_18275"/>
<organism evidence="1">
    <name type="scientific">Pseudarthrobacter sulfonivorans</name>
    <dbReference type="NCBI Taxonomy" id="121292"/>
    <lineage>
        <taxon>Bacteria</taxon>
        <taxon>Bacillati</taxon>
        <taxon>Actinomycetota</taxon>
        <taxon>Actinomycetes</taxon>
        <taxon>Micrococcales</taxon>
        <taxon>Micrococcaceae</taxon>
        <taxon>Pseudarthrobacter</taxon>
    </lineage>
</organism>
<dbReference type="Proteomes" id="UP000065151">
    <property type="component" value="Chromosome"/>
</dbReference>
<protein>
    <submittedName>
        <fullName evidence="1">Uncharacterized protein</fullName>
    </submittedName>
</protein>
<evidence type="ECO:0000313" key="1">
    <source>
        <dbReference type="EMBL" id="ALV42862.1"/>
    </source>
</evidence>
<dbReference type="KEGG" id="psul:AU252_18275"/>
<proteinExistence type="predicted"/>
<reference evidence="1 2" key="1">
    <citation type="submission" date="2015-12" db="EMBL/GenBank/DDBJ databases">
        <authorList>
            <person name="Shamseldin A."/>
            <person name="Moawad H."/>
            <person name="Abd El-Rahim W.M."/>
            <person name="Sadowsky M.J."/>
        </authorList>
    </citation>
    <scope>NUCLEOTIDE SEQUENCE [LARGE SCALE GENOMIC DNA]</scope>
    <source>
        <strain evidence="1 2">Ar51</strain>
    </source>
</reference>
<sequence>MPKITPSTHLDGLQFSAADQGIGRRRVDLQLFSNIGESQESGHSSILPLKAPSGAVIHSLMLFGLLTFVPGSMP</sequence>
<accession>A0A0U3Q809</accession>
<dbReference type="EMBL" id="CP013747">
    <property type="protein sequence ID" value="ALV42862.1"/>
    <property type="molecule type" value="Genomic_DNA"/>
</dbReference>